<keyword evidence="3" id="KW-1185">Reference proteome</keyword>
<keyword evidence="1" id="KW-1133">Transmembrane helix</keyword>
<dbReference type="EMBL" id="JAZDRP010000002">
    <property type="protein sequence ID" value="MEE2525410.1"/>
    <property type="molecule type" value="Genomic_DNA"/>
</dbReference>
<dbReference type="RefSeq" id="WP_330198073.1">
    <property type="nucleotide sequence ID" value="NZ_JAZDRP010000002.1"/>
</dbReference>
<proteinExistence type="predicted"/>
<name>A0ABU7LNB2_9PROT</name>
<reference evidence="2 3" key="1">
    <citation type="submission" date="2024-01" db="EMBL/GenBank/DDBJ databases">
        <title>Hyphobacterium bacterium isolated from marine sediment.</title>
        <authorList>
            <person name="Zhao S."/>
        </authorList>
    </citation>
    <scope>NUCLEOTIDE SEQUENCE [LARGE SCALE GENOMIC DNA]</scope>
    <source>
        <strain evidence="3">HN65</strain>
    </source>
</reference>
<comment type="caution">
    <text evidence="2">The sequence shown here is derived from an EMBL/GenBank/DDBJ whole genome shotgun (WGS) entry which is preliminary data.</text>
</comment>
<evidence type="ECO:0000313" key="2">
    <source>
        <dbReference type="EMBL" id="MEE2525410.1"/>
    </source>
</evidence>
<dbReference type="Proteomes" id="UP001354971">
    <property type="component" value="Unassembled WGS sequence"/>
</dbReference>
<evidence type="ECO:0000313" key="3">
    <source>
        <dbReference type="Proteomes" id="UP001354971"/>
    </source>
</evidence>
<organism evidence="2 3">
    <name type="scientific">Hyphobacterium lacteum</name>
    <dbReference type="NCBI Taxonomy" id="3116575"/>
    <lineage>
        <taxon>Bacteria</taxon>
        <taxon>Pseudomonadati</taxon>
        <taxon>Pseudomonadota</taxon>
        <taxon>Alphaproteobacteria</taxon>
        <taxon>Maricaulales</taxon>
        <taxon>Maricaulaceae</taxon>
        <taxon>Hyphobacterium</taxon>
    </lineage>
</organism>
<dbReference type="InterPro" id="IPR021836">
    <property type="entry name" value="DUF3429"/>
</dbReference>
<dbReference type="PANTHER" id="PTHR15887">
    <property type="entry name" value="TRANSMEMBRANE PROTEIN 69"/>
    <property type="match status" value="1"/>
</dbReference>
<feature type="transmembrane region" description="Helical" evidence="1">
    <location>
        <begin position="72"/>
        <end position="90"/>
    </location>
</feature>
<keyword evidence="1" id="KW-0812">Transmembrane</keyword>
<dbReference type="PANTHER" id="PTHR15887:SF1">
    <property type="entry name" value="TRANSMEMBRANE PROTEIN 69"/>
    <property type="match status" value="1"/>
</dbReference>
<dbReference type="Pfam" id="PF11911">
    <property type="entry name" value="DUF3429"/>
    <property type="match status" value="1"/>
</dbReference>
<evidence type="ECO:0000256" key="1">
    <source>
        <dbReference type="SAM" id="Phobius"/>
    </source>
</evidence>
<feature type="transmembrane region" description="Helical" evidence="1">
    <location>
        <begin position="128"/>
        <end position="147"/>
    </location>
</feature>
<accession>A0ABU7LNB2</accession>
<keyword evidence="1" id="KW-0472">Membrane</keyword>
<sequence>MSQRPVLPYALGIAGLVPFVFFGWQAVVKSDPEAAIVSSFYLAGYGAVILSFLGGARWGAEIQRNPSNPDSMTLCLAMAPPLVGWAAIIPTMWDRWQVVLGLLSAGLALQLIWDVVAVRRSEFPAWYLPLRILLTTIAVLSLMAAAFL</sequence>
<feature type="transmembrane region" description="Helical" evidence="1">
    <location>
        <begin position="7"/>
        <end position="27"/>
    </location>
</feature>
<gene>
    <name evidence="2" type="ORF">V0U79_03455</name>
</gene>
<protein>
    <submittedName>
        <fullName evidence="2">DUF3429 domain-containing protein</fullName>
    </submittedName>
</protein>
<feature type="transmembrane region" description="Helical" evidence="1">
    <location>
        <begin position="39"/>
        <end position="60"/>
    </location>
</feature>
<feature type="transmembrane region" description="Helical" evidence="1">
    <location>
        <begin position="96"/>
        <end position="116"/>
    </location>
</feature>